<dbReference type="RefSeq" id="WP_183618986.1">
    <property type="nucleotide sequence ID" value="NZ_JACIDY010000019.1"/>
</dbReference>
<dbReference type="Pfam" id="PF14337">
    <property type="entry name" value="Abi_alpha"/>
    <property type="match status" value="1"/>
</dbReference>
<reference evidence="1 2" key="1">
    <citation type="submission" date="2020-08" db="EMBL/GenBank/DDBJ databases">
        <title>Genomic Encyclopedia of Type Strains, Phase IV (KMG-IV): sequencing the most valuable type-strain genomes for metagenomic binning, comparative biology and taxonomic classification.</title>
        <authorList>
            <person name="Goeker M."/>
        </authorList>
    </citation>
    <scope>NUCLEOTIDE SEQUENCE [LARGE SCALE GENOMIC DNA]</scope>
    <source>
        <strain evidence="1 2">DSM 27568</strain>
    </source>
</reference>
<comment type="caution">
    <text evidence="1">The sequence shown here is derived from an EMBL/GenBank/DDBJ whole genome shotgun (WGS) entry which is preliminary data.</text>
</comment>
<dbReference type="InterPro" id="IPR025506">
    <property type="entry name" value="Abi_alpha"/>
</dbReference>
<accession>A0A7W6C1H6</accession>
<protein>
    <recommendedName>
        <fullName evidence="3">DUF4393 domain-containing protein</fullName>
    </recommendedName>
</protein>
<sequence>MEGSIVPIVAKKADELSKPLGSAVAGTLADAWHAILGDKVVAWRLKNAAKVSEKLEKEVAERGLTLKTAALPESYAYRWFEKASEEDEPELQALFAKLLANAASGNEAALQRQNIDLVSRLTPDAASLLSQVASKYRDARERLAHHKYPTRDISAEIYFADGDIEEQHEVATAILLSLGILRSSIELVDRSTMFSMSWKSSVSQPRSSIKDTAKLEEYIVLTVLGANLIEALYPSEQSDQ</sequence>
<keyword evidence="2" id="KW-1185">Reference proteome</keyword>
<dbReference type="EMBL" id="JACIDY010000019">
    <property type="protein sequence ID" value="MBB3941766.1"/>
    <property type="molecule type" value="Genomic_DNA"/>
</dbReference>
<evidence type="ECO:0008006" key="3">
    <source>
        <dbReference type="Google" id="ProtNLM"/>
    </source>
</evidence>
<gene>
    <name evidence="1" type="ORF">GGR39_003447</name>
</gene>
<dbReference type="Proteomes" id="UP000561459">
    <property type="component" value="Unassembled WGS sequence"/>
</dbReference>
<dbReference type="AlphaFoldDB" id="A0A7W6C1H6"/>
<evidence type="ECO:0000313" key="2">
    <source>
        <dbReference type="Proteomes" id="UP000561459"/>
    </source>
</evidence>
<organism evidence="1 2">
    <name type="scientific">Novosphingobium fluoreni</name>
    <dbReference type="NCBI Taxonomy" id="1391222"/>
    <lineage>
        <taxon>Bacteria</taxon>
        <taxon>Pseudomonadati</taxon>
        <taxon>Pseudomonadota</taxon>
        <taxon>Alphaproteobacteria</taxon>
        <taxon>Sphingomonadales</taxon>
        <taxon>Sphingomonadaceae</taxon>
        <taxon>Novosphingobium</taxon>
    </lineage>
</organism>
<name>A0A7W6C1H6_9SPHN</name>
<evidence type="ECO:0000313" key="1">
    <source>
        <dbReference type="EMBL" id="MBB3941766.1"/>
    </source>
</evidence>
<proteinExistence type="predicted"/>